<feature type="compositionally biased region" description="Basic and acidic residues" evidence="8">
    <location>
        <begin position="1"/>
        <end position="40"/>
    </location>
</feature>
<accession>A0AAD9L4C2</accession>
<evidence type="ECO:0000259" key="9">
    <source>
        <dbReference type="PROSITE" id="PS50011"/>
    </source>
</evidence>
<dbReference type="SMART" id="SM00219">
    <property type="entry name" value="TyrKc"/>
    <property type="match status" value="1"/>
</dbReference>
<dbReference type="InterPro" id="IPR002011">
    <property type="entry name" value="Tyr_kinase_rcpt_2_CS"/>
</dbReference>
<dbReference type="PANTHER" id="PTHR24416">
    <property type="entry name" value="TYROSINE-PROTEIN KINASE RECEPTOR"/>
    <property type="match status" value="1"/>
</dbReference>
<organism evidence="10 11">
    <name type="scientific">Ridgeia piscesae</name>
    <name type="common">Tubeworm</name>
    <dbReference type="NCBI Taxonomy" id="27915"/>
    <lineage>
        <taxon>Eukaryota</taxon>
        <taxon>Metazoa</taxon>
        <taxon>Spiralia</taxon>
        <taxon>Lophotrochozoa</taxon>
        <taxon>Annelida</taxon>
        <taxon>Polychaeta</taxon>
        <taxon>Sedentaria</taxon>
        <taxon>Canalipalpata</taxon>
        <taxon>Sabellida</taxon>
        <taxon>Siboglinidae</taxon>
        <taxon>Ridgeia</taxon>
    </lineage>
</organism>
<comment type="catalytic activity">
    <reaction evidence="7">
        <text>L-tyrosyl-[protein] + ATP = O-phospho-L-tyrosyl-[protein] + ADP + H(+)</text>
        <dbReference type="Rhea" id="RHEA:10596"/>
        <dbReference type="Rhea" id="RHEA-COMP:10136"/>
        <dbReference type="Rhea" id="RHEA-COMP:20101"/>
        <dbReference type="ChEBI" id="CHEBI:15378"/>
        <dbReference type="ChEBI" id="CHEBI:30616"/>
        <dbReference type="ChEBI" id="CHEBI:46858"/>
        <dbReference type="ChEBI" id="CHEBI:61978"/>
        <dbReference type="ChEBI" id="CHEBI:456216"/>
        <dbReference type="EC" id="2.7.10.1"/>
    </reaction>
</comment>
<keyword evidence="6" id="KW-0829">Tyrosine-protein kinase</keyword>
<name>A0AAD9L4C2_RIDPI</name>
<keyword evidence="2" id="KW-0808">Transferase</keyword>
<keyword evidence="11" id="KW-1185">Reference proteome</keyword>
<feature type="region of interest" description="Disordered" evidence="8">
    <location>
        <begin position="1"/>
        <end position="45"/>
    </location>
</feature>
<dbReference type="InterPro" id="IPR020635">
    <property type="entry name" value="Tyr_kinase_cat_dom"/>
</dbReference>
<reference evidence="10" key="1">
    <citation type="journal article" date="2023" name="Mol. Biol. Evol.">
        <title>Third-Generation Sequencing Reveals the Adaptive Role of the Epigenome in Three Deep-Sea Polychaetes.</title>
        <authorList>
            <person name="Perez M."/>
            <person name="Aroh O."/>
            <person name="Sun Y."/>
            <person name="Lan Y."/>
            <person name="Juniper S.K."/>
            <person name="Young C.R."/>
            <person name="Angers B."/>
            <person name="Qian P.Y."/>
        </authorList>
    </citation>
    <scope>NUCLEOTIDE SEQUENCE</scope>
    <source>
        <strain evidence="10">R07B-5</strain>
    </source>
</reference>
<dbReference type="GO" id="GO:0005524">
    <property type="term" value="F:ATP binding"/>
    <property type="evidence" value="ECO:0007669"/>
    <property type="project" value="UniProtKB-KW"/>
</dbReference>
<keyword evidence="5" id="KW-0067">ATP-binding</keyword>
<keyword evidence="4" id="KW-0418">Kinase</keyword>
<sequence>MESDNGGRQDVHGKDNGGRQTVHGKDNGGRQDGAGKDNGGRQDVLVRTTVAVKTVRKGQRWPSRRCCAVGQRWPQDVQVSDNGGRQDGAAGGHCTAKDLASFLSEATLMKDFNHPNVLSLLGLVITYNKPHVVLPFMQHGDLKSYIKAPSRSITVRELLAFGVQIANGMCYLAMQKFVHRDLATRNCMVDEELTVKIADFGLSRDVYRTDYYRVEDKHRPLPVRWMAIESLTLGVFTSKSDVWSFGVTLWELLTRGCSPYPDVDSFNIKSYVMSGRRMSQPQHAPDDVYALISRCWQDDPDHRPSFKNLHVELRDIIDRSTANNHHEYLQLVDL</sequence>
<evidence type="ECO:0000313" key="11">
    <source>
        <dbReference type="Proteomes" id="UP001209878"/>
    </source>
</evidence>
<dbReference type="PROSITE" id="PS50011">
    <property type="entry name" value="PROTEIN_KINASE_DOM"/>
    <property type="match status" value="1"/>
</dbReference>
<dbReference type="InterPro" id="IPR008266">
    <property type="entry name" value="Tyr_kinase_AS"/>
</dbReference>
<dbReference type="GO" id="GO:0007169">
    <property type="term" value="P:cell surface receptor protein tyrosine kinase signaling pathway"/>
    <property type="evidence" value="ECO:0007669"/>
    <property type="project" value="InterPro"/>
</dbReference>
<proteinExistence type="predicted"/>
<dbReference type="GO" id="GO:0016477">
    <property type="term" value="P:cell migration"/>
    <property type="evidence" value="ECO:0007669"/>
    <property type="project" value="TreeGrafter"/>
</dbReference>
<dbReference type="EMBL" id="JAODUO010000342">
    <property type="protein sequence ID" value="KAK2182661.1"/>
    <property type="molecule type" value="Genomic_DNA"/>
</dbReference>
<evidence type="ECO:0000256" key="8">
    <source>
        <dbReference type="SAM" id="MobiDB-lite"/>
    </source>
</evidence>
<dbReference type="Gene3D" id="1.10.510.10">
    <property type="entry name" value="Transferase(Phosphotransferase) domain 1"/>
    <property type="match status" value="1"/>
</dbReference>
<evidence type="ECO:0000313" key="10">
    <source>
        <dbReference type="EMBL" id="KAK2182661.1"/>
    </source>
</evidence>
<feature type="domain" description="Protein kinase" evidence="9">
    <location>
        <begin position="1"/>
        <end position="329"/>
    </location>
</feature>
<evidence type="ECO:0000256" key="3">
    <source>
        <dbReference type="ARBA" id="ARBA00022741"/>
    </source>
</evidence>
<dbReference type="EC" id="2.7.10.1" evidence="1"/>
<dbReference type="PRINTS" id="PR00109">
    <property type="entry name" value="TYRKINASE"/>
</dbReference>
<dbReference type="InterPro" id="IPR001245">
    <property type="entry name" value="Ser-Thr/Tyr_kinase_cat_dom"/>
</dbReference>
<dbReference type="GO" id="GO:0043235">
    <property type="term" value="C:receptor complex"/>
    <property type="evidence" value="ECO:0007669"/>
    <property type="project" value="TreeGrafter"/>
</dbReference>
<dbReference type="SUPFAM" id="SSF56112">
    <property type="entry name" value="Protein kinase-like (PK-like)"/>
    <property type="match status" value="1"/>
</dbReference>
<evidence type="ECO:0000256" key="7">
    <source>
        <dbReference type="ARBA" id="ARBA00051243"/>
    </source>
</evidence>
<dbReference type="GO" id="GO:0004714">
    <property type="term" value="F:transmembrane receptor protein tyrosine kinase activity"/>
    <property type="evidence" value="ECO:0007669"/>
    <property type="project" value="UniProtKB-EC"/>
</dbReference>
<dbReference type="FunFam" id="1.10.510.10:FF:000743">
    <property type="entry name" value="Predicted protein"/>
    <property type="match status" value="1"/>
</dbReference>
<evidence type="ECO:0000256" key="5">
    <source>
        <dbReference type="ARBA" id="ARBA00022840"/>
    </source>
</evidence>
<dbReference type="CDD" id="cd00192">
    <property type="entry name" value="PTKc"/>
    <property type="match status" value="1"/>
</dbReference>
<dbReference type="InterPro" id="IPR050122">
    <property type="entry name" value="RTK"/>
</dbReference>
<keyword evidence="3" id="KW-0547">Nucleotide-binding</keyword>
<dbReference type="PANTHER" id="PTHR24416:SF564">
    <property type="entry name" value="MACROPHAGE-STIMULATING PROTEIN RECEPTOR"/>
    <property type="match status" value="1"/>
</dbReference>
<dbReference type="PROSITE" id="PS00109">
    <property type="entry name" value="PROTEIN_KINASE_TYR"/>
    <property type="match status" value="1"/>
</dbReference>
<dbReference type="PROSITE" id="PS00239">
    <property type="entry name" value="RECEPTOR_TYR_KIN_II"/>
    <property type="match status" value="1"/>
</dbReference>
<dbReference type="Proteomes" id="UP001209878">
    <property type="component" value="Unassembled WGS sequence"/>
</dbReference>
<dbReference type="InterPro" id="IPR000719">
    <property type="entry name" value="Prot_kinase_dom"/>
</dbReference>
<evidence type="ECO:0000256" key="4">
    <source>
        <dbReference type="ARBA" id="ARBA00022777"/>
    </source>
</evidence>
<evidence type="ECO:0000256" key="6">
    <source>
        <dbReference type="ARBA" id="ARBA00023137"/>
    </source>
</evidence>
<comment type="caution">
    <text evidence="10">The sequence shown here is derived from an EMBL/GenBank/DDBJ whole genome shotgun (WGS) entry which is preliminary data.</text>
</comment>
<evidence type="ECO:0000256" key="1">
    <source>
        <dbReference type="ARBA" id="ARBA00011902"/>
    </source>
</evidence>
<dbReference type="AlphaFoldDB" id="A0AAD9L4C2"/>
<gene>
    <name evidence="10" type="ORF">NP493_342g02055</name>
</gene>
<dbReference type="GO" id="GO:0007399">
    <property type="term" value="P:nervous system development"/>
    <property type="evidence" value="ECO:0007669"/>
    <property type="project" value="TreeGrafter"/>
</dbReference>
<dbReference type="InterPro" id="IPR011009">
    <property type="entry name" value="Kinase-like_dom_sf"/>
</dbReference>
<dbReference type="GO" id="GO:0005886">
    <property type="term" value="C:plasma membrane"/>
    <property type="evidence" value="ECO:0007669"/>
    <property type="project" value="TreeGrafter"/>
</dbReference>
<dbReference type="Pfam" id="PF07714">
    <property type="entry name" value="PK_Tyr_Ser-Thr"/>
    <property type="match status" value="1"/>
</dbReference>
<protein>
    <recommendedName>
        <fullName evidence="1">receptor protein-tyrosine kinase</fullName>
        <ecNumber evidence="1">2.7.10.1</ecNumber>
    </recommendedName>
</protein>
<evidence type="ECO:0000256" key="2">
    <source>
        <dbReference type="ARBA" id="ARBA00022679"/>
    </source>
</evidence>